<comment type="subcellular location">
    <subcellularLocation>
        <location evidence="2">Membrane</location>
        <topology evidence="2">Multi-pass membrane protein</topology>
    </subcellularLocation>
</comment>
<dbReference type="PANTHER" id="PTHR45436:SF14">
    <property type="entry name" value="SENSOR PROTEIN QSEC"/>
    <property type="match status" value="1"/>
</dbReference>
<dbReference type="PROSITE" id="PS50109">
    <property type="entry name" value="HIS_KIN"/>
    <property type="match status" value="1"/>
</dbReference>
<evidence type="ECO:0000313" key="18">
    <source>
        <dbReference type="Proteomes" id="UP000433309"/>
    </source>
</evidence>
<comment type="caution">
    <text evidence="17">The sequence shown here is derived from an EMBL/GenBank/DDBJ whole genome shotgun (WGS) entry which is preliminary data.</text>
</comment>
<evidence type="ECO:0000256" key="1">
    <source>
        <dbReference type="ARBA" id="ARBA00000085"/>
    </source>
</evidence>
<dbReference type="RefSeq" id="WP_154374852.1">
    <property type="nucleotide sequence ID" value="NZ_WKJK01000003.1"/>
</dbReference>
<dbReference type="SUPFAM" id="SSF55874">
    <property type="entry name" value="ATPase domain of HSP90 chaperone/DNA topoisomerase II/histidine kinase"/>
    <property type="match status" value="1"/>
</dbReference>
<dbReference type="InterPro" id="IPR003660">
    <property type="entry name" value="HAMP_dom"/>
</dbReference>
<evidence type="ECO:0000256" key="8">
    <source>
        <dbReference type="ARBA" id="ARBA00022777"/>
    </source>
</evidence>
<evidence type="ECO:0000313" key="17">
    <source>
        <dbReference type="EMBL" id="MRW89925.1"/>
    </source>
</evidence>
<evidence type="ECO:0000256" key="13">
    <source>
        <dbReference type="SAM" id="Phobius"/>
    </source>
</evidence>
<dbReference type="CDD" id="cd00075">
    <property type="entry name" value="HATPase"/>
    <property type="match status" value="1"/>
</dbReference>
<dbReference type="GO" id="GO:0005886">
    <property type="term" value="C:plasma membrane"/>
    <property type="evidence" value="ECO:0007669"/>
    <property type="project" value="TreeGrafter"/>
</dbReference>
<accession>A0A6I2KV58</accession>
<dbReference type="GO" id="GO:0005524">
    <property type="term" value="F:ATP binding"/>
    <property type="evidence" value="ECO:0007669"/>
    <property type="project" value="UniProtKB-KW"/>
</dbReference>
<dbReference type="InterPro" id="IPR050428">
    <property type="entry name" value="TCS_sensor_his_kinase"/>
</dbReference>
<evidence type="ECO:0000256" key="2">
    <source>
        <dbReference type="ARBA" id="ARBA00004141"/>
    </source>
</evidence>
<dbReference type="InterPro" id="IPR003661">
    <property type="entry name" value="HisK_dim/P_dom"/>
</dbReference>
<name>A0A6I2KV58_9BURK</name>
<keyword evidence="18" id="KW-1185">Reference proteome</keyword>
<dbReference type="InterPro" id="IPR003594">
    <property type="entry name" value="HATPase_dom"/>
</dbReference>
<dbReference type="Proteomes" id="UP000433309">
    <property type="component" value="Unassembled WGS sequence"/>
</dbReference>
<keyword evidence="10 13" id="KW-1133">Transmembrane helix</keyword>
<dbReference type="AlphaFoldDB" id="A0A6I2KV58"/>
<keyword evidence="4" id="KW-0597">Phosphoprotein</keyword>
<dbReference type="Pfam" id="PF00512">
    <property type="entry name" value="HisKA"/>
    <property type="match status" value="1"/>
</dbReference>
<keyword evidence="8 17" id="KW-0418">Kinase</keyword>
<dbReference type="InterPro" id="IPR036097">
    <property type="entry name" value="HisK_dim/P_sf"/>
</dbReference>
<keyword evidence="11" id="KW-0902">Two-component regulatory system</keyword>
<gene>
    <name evidence="17" type="ORF">GJ699_08015</name>
</gene>
<evidence type="ECO:0000256" key="9">
    <source>
        <dbReference type="ARBA" id="ARBA00022840"/>
    </source>
</evidence>
<dbReference type="Pfam" id="PF02518">
    <property type="entry name" value="HATPase_c"/>
    <property type="match status" value="1"/>
</dbReference>
<keyword evidence="9" id="KW-0067">ATP-binding</keyword>
<evidence type="ECO:0000256" key="5">
    <source>
        <dbReference type="ARBA" id="ARBA00022679"/>
    </source>
</evidence>
<keyword evidence="7" id="KW-0547">Nucleotide-binding</keyword>
<evidence type="ECO:0000256" key="14">
    <source>
        <dbReference type="SAM" id="SignalP"/>
    </source>
</evidence>
<evidence type="ECO:0000259" key="16">
    <source>
        <dbReference type="PROSITE" id="PS50885"/>
    </source>
</evidence>
<evidence type="ECO:0000256" key="12">
    <source>
        <dbReference type="ARBA" id="ARBA00023136"/>
    </source>
</evidence>
<proteinExistence type="predicted"/>
<keyword evidence="5" id="KW-0808">Transferase</keyword>
<dbReference type="EC" id="2.7.13.3" evidence="3"/>
<dbReference type="GO" id="GO:0000155">
    <property type="term" value="F:phosphorelay sensor kinase activity"/>
    <property type="evidence" value="ECO:0007669"/>
    <property type="project" value="InterPro"/>
</dbReference>
<dbReference type="PANTHER" id="PTHR45436">
    <property type="entry name" value="SENSOR HISTIDINE KINASE YKOH"/>
    <property type="match status" value="1"/>
</dbReference>
<dbReference type="Gene3D" id="3.30.565.10">
    <property type="entry name" value="Histidine kinase-like ATPase, C-terminal domain"/>
    <property type="match status" value="1"/>
</dbReference>
<feature type="domain" description="HAMP" evidence="16">
    <location>
        <begin position="161"/>
        <end position="213"/>
    </location>
</feature>
<sequence>MKTIRARLLLGLMSGAVVCTLAATALLYKLADHEADEQSDQRLRLLAWSLPLQAQSGWRLPHESDPDDRFEVQAWAASGVQLHRSSIAPSLPLSQPSGFSTVGFRGERWRVYSESASGYHVQVSQPIAVRQRIAAHMALRIAPPLLLLLPSMAMLIWVVVGRAMQPLDRLTQAVGGRTPQALQPLEMDGLPPELHQIVIALNGLLSKVEGAISAQRNFVADAAHELRSPLTALKLQLQLTERADSDQARGSGFRKVHERLDRATHLVQQLMTLARQEQNVMPPPHVACDLLKIARQVVADHTLYADSRRIDLGLSTTLATLPVRGAPDGLAIMLSNLVDNALRYTQPGGQVDVAVGMEDGMPYLQVADNGPGVPEPDRARLFDRFYRPDGNEVWGSGLGLSIVKSVADAHQARLRLGGGRDGRGLTVTAQFANASLIMR</sequence>
<dbReference type="PROSITE" id="PS50885">
    <property type="entry name" value="HAMP"/>
    <property type="match status" value="1"/>
</dbReference>
<feature type="transmembrane region" description="Helical" evidence="13">
    <location>
        <begin position="141"/>
        <end position="160"/>
    </location>
</feature>
<comment type="catalytic activity">
    <reaction evidence="1">
        <text>ATP + protein L-histidine = ADP + protein N-phospho-L-histidine.</text>
        <dbReference type="EC" id="2.7.13.3"/>
    </reaction>
</comment>
<feature type="chain" id="PRO_5026236883" description="histidine kinase" evidence="14">
    <location>
        <begin position="26"/>
        <end position="439"/>
    </location>
</feature>
<keyword evidence="12 13" id="KW-0472">Membrane</keyword>
<organism evidence="17 18">
    <name type="scientific">Duganella guangzhouensis</name>
    <dbReference type="NCBI Taxonomy" id="2666084"/>
    <lineage>
        <taxon>Bacteria</taxon>
        <taxon>Pseudomonadati</taxon>
        <taxon>Pseudomonadota</taxon>
        <taxon>Betaproteobacteria</taxon>
        <taxon>Burkholderiales</taxon>
        <taxon>Oxalobacteraceae</taxon>
        <taxon>Telluria group</taxon>
        <taxon>Duganella</taxon>
    </lineage>
</organism>
<evidence type="ECO:0000256" key="6">
    <source>
        <dbReference type="ARBA" id="ARBA00022692"/>
    </source>
</evidence>
<protein>
    <recommendedName>
        <fullName evidence="3">histidine kinase</fullName>
        <ecNumber evidence="3">2.7.13.3</ecNumber>
    </recommendedName>
</protein>
<reference evidence="17 18" key="1">
    <citation type="submission" date="2019-11" db="EMBL/GenBank/DDBJ databases">
        <title>Novel species isolated from a subtropical stream in China.</title>
        <authorList>
            <person name="Lu H."/>
        </authorList>
    </citation>
    <scope>NUCLEOTIDE SEQUENCE [LARGE SCALE GENOMIC DNA]</scope>
    <source>
        <strain evidence="17 18">FT80W</strain>
    </source>
</reference>
<dbReference type="CDD" id="cd00082">
    <property type="entry name" value="HisKA"/>
    <property type="match status" value="1"/>
</dbReference>
<evidence type="ECO:0000256" key="10">
    <source>
        <dbReference type="ARBA" id="ARBA00022989"/>
    </source>
</evidence>
<evidence type="ECO:0000256" key="3">
    <source>
        <dbReference type="ARBA" id="ARBA00012438"/>
    </source>
</evidence>
<feature type="domain" description="Histidine kinase" evidence="15">
    <location>
        <begin position="221"/>
        <end position="435"/>
    </location>
</feature>
<keyword evidence="6 13" id="KW-0812">Transmembrane</keyword>
<evidence type="ECO:0000256" key="4">
    <source>
        <dbReference type="ARBA" id="ARBA00022553"/>
    </source>
</evidence>
<feature type="signal peptide" evidence="14">
    <location>
        <begin position="1"/>
        <end position="25"/>
    </location>
</feature>
<dbReference type="Gene3D" id="1.10.287.130">
    <property type="match status" value="1"/>
</dbReference>
<dbReference type="SUPFAM" id="SSF47384">
    <property type="entry name" value="Homodimeric domain of signal transducing histidine kinase"/>
    <property type="match status" value="1"/>
</dbReference>
<dbReference type="PRINTS" id="PR00344">
    <property type="entry name" value="BCTRLSENSOR"/>
</dbReference>
<dbReference type="EMBL" id="WKJK01000003">
    <property type="protein sequence ID" value="MRW89925.1"/>
    <property type="molecule type" value="Genomic_DNA"/>
</dbReference>
<dbReference type="InterPro" id="IPR004358">
    <property type="entry name" value="Sig_transdc_His_kin-like_C"/>
</dbReference>
<evidence type="ECO:0000259" key="15">
    <source>
        <dbReference type="PROSITE" id="PS50109"/>
    </source>
</evidence>
<dbReference type="SMART" id="SM00387">
    <property type="entry name" value="HATPase_c"/>
    <property type="match status" value="1"/>
</dbReference>
<dbReference type="InterPro" id="IPR036890">
    <property type="entry name" value="HATPase_C_sf"/>
</dbReference>
<dbReference type="InterPro" id="IPR005467">
    <property type="entry name" value="His_kinase_dom"/>
</dbReference>
<evidence type="ECO:0000256" key="11">
    <source>
        <dbReference type="ARBA" id="ARBA00023012"/>
    </source>
</evidence>
<dbReference type="SMART" id="SM00388">
    <property type="entry name" value="HisKA"/>
    <property type="match status" value="1"/>
</dbReference>
<keyword evidence="14" id="KW-0732">Signal</keyword>
<evidence type="ECO:0000256" key="7">
    <source>
        <dbReference type="ARBA" id="ARBA00022741"/>
    </source>
</evidence>